<reference evidence="9 10" key="1">
    <citation type="submission" date="2020-06" db="EMBL/GenBank/DDBJ databases">
        <title>Long-read sequencing of DSM26481-BlokeschLab.</title>
        <authorList>
            <person name="Blokesch M."/>
        </authorList>
    </citation>
    <scope>NUCLEOTIDE SEQUENCE [LARGE SCALE GENOMIC DNA]</scope>
    <source>
        <strain evidence="9 10">DSM 26481</strain>
    </source>
</reference>
<dbReference type="Pfam" id="PF00145">
    <property type="entry name" value="DNA_methylase"/>
    <property type="match status" value="1"/>
</dbReference>
<accession>A0A7H8UAQ8</accession>
<evidence type="ECO:0000256" key="7">
    <source>
        <dbReference type="RuleBase" id="RU000416"/>
    </source>
</evidence>
<dbReference type="PROSITE" id="PS00094">
    <property type="entry name" value="C5_MTASE_1"/>
    <property type="match status" value="1"/>
</dbReference>
<organism evidence="9 10">
    <name type="scientific">Enterobacter cloacae</name>
    <dbReference type="NCBI Taxonomy" id="550"/>
    <lineage>
        <taxon>Bacteria</taxon>
        <taxon>Pseudomonadati</taxon>
        <taxon>Pseudomonadota</taxon>
        <taxon>Gammaproteobacteria</taxon>
        <taxon>Enterobacterales</taxon>
        <taxon>Enterobacteriaceae</taxon>
        <taxon>Enterobacter</taxon>
        <taxon>Enterobacter cloacae complex</taxon>
    </lineage>
</organism>
<evidence type="ECO:0000256" key="5">
    <source>
        <dbReference type="ARBA" id="ARBA00047422"/>
    </source>
</evidence>
<dbReference type="REBASE" id="406938">
    <property type="entry name" value="M.Ecl26481ORF2120P"/>
</dbReference>
<keyword evidence="3 6" id="KW-0949">S-adenosyl-L-methionine</keyword>
<comment type="similarity">
    <text evidence="6 7">Belongs to the class I-like SAM-binding methyltransferase superfamily. C5-methyltransferase family.</text>
</comment>
<dbReference type="InterPro" id="IPR018117">
    <property type="entry name" value="C5_DNA_meth_AS"/>
</dbReference>
<dbReference type="PANTHER" id="PTHR10629:SF52">
    <property type="entry name" value="DNA (CYTOSINE-5)-METHYLTRANSFERASE 1"/>
    <property type="match status" value="1"/>
</dbReference>
<evidence type="ECO:0000313" key="10">
    <source>
        <dbReference type="Proteomes" id="UP000509421"/>
    </source>
</evidence>
<dbReference type="EMBL" id="CP056117">
    <property type="protein sequence ID" value="QKZ96574.1"/>
    <property type="molecule type" value="Genomic_DNA"/>
</dbReference>
<evidence type="ECO:0000256" key="6">
    <source>
        <dbReference type="PROSITE-ProRule" id="PRU01016"/>
    </source>
</evidence>
<dbReference type="NCBIfam" id="TIGR00675">
    <property type="entry name" value="dcm"/>
    <property type="match status" value="1"/>
</dbReference>
<dbReference type="PRINTS" id="PR00105">
    <property type="entry name" value="C5METTRFRASE"/>
</dbReference>
<proteinExistence type="inferred from homology"/>
<keyword evidence="1 6" id="KW-0489">Methyltransferase</keyword>
<evidence type="ECO:0000256" key="8">
    <source>
        <dbReference type="RuleBase" id="RU000417"/>
    </source>
</evidence>
<dbReference type="InterPro" id="IPR001525">
    <property type="entry name" value="C5_MeTfrase"/>
</dbReference>
<sequence>MQKKITYIDLFSGCGGLSWGFYKSPYFKGLLATDIWKEAKRNYDLNHEGIDFKLSDFSLEEDRDEIISQFKGRCDLVIGGPPCQGFSTLGKRELDCKKSILVDAFLDTAIKINPRFIIMENVKAIRSKKHPNGGFFIDAIERIFNKSEYVYKTVILNSLDFGLGQTRQRFFLFACKSNEEPLLSEFINAIESHKKNTHTTLYDLIGDLPSIGPGEEYIDKELKIFNHKSLNHSDKLVERFKHVPVGGGLLNVPKNLLTEHLIKMVEGEYGSGGHAKNIYGRMSWELPSGTIVAGMDKITVGRFVHPVENRLLTPRECARIQSFPDDFIFYGSLVTQYYLIGNAVPPLFSEILSKSYIKVFGA</sequence>
<evidence type="ECO:0000313" key="9">
    <source>
        <dbReference type="EMBL" id="QKZ96574.1"/>
    </source>
</evidence>
<dbReference type="PANTHER" id="PTHR10629">
    <property type="entry name" value="CYTOSINE-SPECIFIC METHYLTRANSFERASE"/>
    <property type="match status" value="1"/>
</dbReference>
<dbReference type="GO" id="GO:0003886">
    <property type="term" value="F:DNA (cytosine-5-)-methyltransferase activity"/>
    <property type="evidence" value="ECO:0007669"/>
    <property type="project" value="UniProtKB-EC"/>
</dbReference>
<evidence type="ECO:0000256" key="3">
    <source>
        <dbReference type="ARBA" id="ARBA00022691"/>
    </source>
</evidence>
<evidence type="ECO:0000256" key="4">
    <source>
        <dbReference type="ARBA" id="ARBA00022747"/>
    </source>
</evidence>
<keyword evidence="2 6" id="KW-0808">Transferase</keyword>
<evidence type="ECO:0000256" key="2">
    <source>
        <dbReference type="ARBA" id="ARBA00022679"/>
    </source>
</evidence>
<evidence type="ECO:0000256" key="1">
    <source>
        <dbReference type="ARBA" id="ARBA00022603"/>
    </source>
</evidence>
<protein>
    <recommendedName>
        <fullName evidence="8">Cytosine-specific methyltransferase</fullName>
        <ecNumber evidence="8">2.1.1.37</ecNumber>
    </recommendedName>
</protein>
<dbReference type="GO" id="GO:0009307">
    <property type="term" value="P:DNA restriction-modification system"/>
    <property type="evidence" value="ECO:0007669"/>
    <property type="project" value="UniProtKB-KW"/>
</dbReference>
<comment type="catalytic activity">
    <reaction evidence="5 8">
        <text>a 2'-deoxycytidine in DNA + S-adenosyl-L-methionine = a 5-methyl-2'-deoxycytidine in DNA + S-adenosyl-L-homocysteine + H(+)</text>
        <dbReference type="Rhea" id="RHEA:13681"/>
        <dbReference type="Rhea" id="RHEA-COMP:11369"/>
        <dbReference type="Rhea" id="RHEA-COMP:11370"/>
        <dbReference type="ChEBI" id="CHEBI:15378"/>
        <dbReference type="ChEBI" id="CHEBI:57856"/>
        <dbReference type="ChEBI" id="CHEBI:59789"/>
        <dbReference type="ChEBI" id="CHEBI:85452"/>
        <dbReference type="ChEBI" id="CHEBI:85454"/>
        <dbReference type="EC" id="2.1.1.37"/>
    </reaction>
</comment>
<keyword evidence="4" id="KW-0680">Restriction system</keyword>
<dbReference type="SUPFAM" id="SSF53335">
    <property type="entry name" value="S-adenosyl-L-methionine-dependent methyltransferases"/>
    <property type="match status" value="1"/>
</dbReference>
<dbReference type="GO" id="GO:0044027">
    <property type="term" value="P:negative regulation of gene expression via chromosomal CpG island methylation"/>
    <property type="evidence" value="ECO:0007669"/>
    <property type="project" value="TreeGrafter"/>
</dbReference>
<dbReference type="GO" id="GO:0032259">
    <property type="term" value="P:methylation"/>
    <property type="evidence" value="ECO:0007669"/>
    <property type="project" value="UniProtKB-KW"/>
</dbReference>
<dbReference type="Gene3D" id="3.90.120.10">
    <property type="entry name" value="DNA Methylase, subunit A, domain 2"/>
    <property type="match status" value="1"/>
</dbReference>
<name>A0A7H8UAQ8_ENTCL</name>
<dbReference type="Proteomes" id="UP000509421">
    <property type="component" value="Chromosome"/>
</dbReference>
<dbReference type="RefSeq" id="WP_176608838.1">
    <property type="nucleotide sequence ID" value="NZ_CP056117.1"/>
</dbReference>
<dbReference type="Gene3D" id="3.40.50.150">
    <property type="entry name" value="Vaccinia Virus protein VP39"/>
    <property type="match status" value="1"/>
</dbReference>
<dbReference type="InterPro" id="IPR050390">
    <property type="entry name" value="C5-Methyltransferase"/>
</dbReference>
<feature type="active site" evidence="6">
    <location>
        <position position="83"/>
    </location>
</feature>
<gene>
    <name evidence="9" type="ORF">HWQ14_02120</name>
</gene>
<dbReference type="GO" id="GO:0003677">
    <property type="term" value="F:DNA binding"/>
    <property type="evidence" value="ECO:0007669"/>
    <property type="project" value="TreeGrafter"/>
</dbReference>
<dbReference type="InterPro" id="IPR029063">
    <property type="entry name" value="SAM-dependent_MTases_sf"/>
</dbReference>
<dbReference type="EC" id="2.1.1.37" evidence="8"/>
<dbReference type="PROSITE" id="PS51679">
    <property type="entry name" value="SAM_MT_C5"/>
    <property type="match status" value="1"/>
</dbReference>
<dbReference type="AlphaFoldDB" id="A0A7H8UAQ8"/>